<reference evidence="5" key="1">
    <citation type="journal article" date="2021" name="PeerJ">
        <title>Extensive microbial diversity within the chicken gut microbiome revealed by metagenomics and culture.</title>
        <authorList>
            <person name="Gilroy R."/>
            <person name="Ravi A."/>
            <person name="Getino M."/>
            <person name="Pursley I."/>
            <person name="Horton D.L."/>
            <person name="Alikhan N.F."/>
            <person name="Baker D."/>
            <person name="Gharbi K."/>
            <person name="Hall N."/>
            <person name="Watson M."/>
            <person name="Adriaenssens E.M."/>
            <person name="Foster-Nyarko E."/>
            <person name="Jarju S."/>
            <person name="Secka A."/>
            <person name="Antonio M."/>
            <person name="Oren A."/>
            <person name="Chaudhuri R.R."/>
            <person name="La Ragione R."/>
            <person name="Hildebrand F."/>
            <person name="Pallen M.J."/>
        </authorList>
    </citation>
    <scope>NUCLEOTIDE SEQUENCE</scope>
    <source>
        <strain evidence="5">ChiGjej5B5-7349</strain>
    </source>
</reference>
<protein>
    <submittedName>
        <fullName evidence="5">GntR family transcriptional regulator</fullName>
    </submittedName>
</protein>
<organism evidence="5 6">
    <name type="scientific">Brevibacterium senegalense</name>
    <dbReference type="NCBI Taxonomy" id="1033736"/>
    <lineage>
        <taxon>Bacteria</taxon>
        <taxon>Bacillati</taxon>
        <taxon>Actinomycetota</taxon>
        <taxon>Actinomycetes</taxon>
        <taxon>Micrococcales</taxon>
        <taxon>Brevibacteriaceae</taxon>
        <taxon>Brevibacterium</taxon>
    </lineage>
</organism>
<feature type="domain" description="HTH gntR-type" evidence="4">
    <location>
        <begin position="1"/>
        <end position="67"/>
    </location>
</feature>
<dbReference type="GO" id="GO:0003677">
    <property type="term" value="F:DNA binding"/>
    <property type="evidence" value="ECO:0007669"/>
    <property type="project" value="UniProtKB-KW"/>
</dbReference>
<dbReference type="Gene3D" id="1.20.120.530">
    <property type="entry name" value="GntR ligand-binding domain-like"/>
    <property type="match status" value="1"/>
</dbReference>
<keyword evidence="3" id="KW-0804">Transcription</keyword>
<dbReference type="InterPro" id="IPR011711">
    <property type="entry name" value="GntR_C"/>
</dbReference>
<evidence type="ECO:0000313" key="5">
    <source>
        <dbReference type="EMBL" id="HJG80666.1"/>
    </source>
</evidence>
<evidence type="ECO:0000256" key="1">
    <source>
        <dbReference type="ARBA" id="ARBA00023015"/>
    </source>
</evidence>
<gene>
    <name evidence="5" type="ORF">K8V08_09685</name>
</gene>
<dbReference type="PANTHER" id="PTHR43537">
    <property type="entry name" value="TRANSCRIPTIONAL REGULATOR, GNTR FAMILY"/>
    <property type="match status" value="1"/>
</dbReference>
<dbReference type="EMBL" id="DYUK01000209">
    <property type="protein sequence ID" value="HJG80666.1"/>
    <property type="molecule type" value="Genomic_DNA"/>
</dbReference>
<dbReference type="PANTHER" id="PTHR43537:SF5">
    <property type="entry name" value="UXU OPERON TRANSCRIPTIONAL REGULATOR"/>
    <property type="match status" value="1"/>
</dbReference>
<dbReference type="PROSITE" id="PS50949">
    <property type="entry name" value="HTH_GNTR"/>
    <property type="match status" value="1"/>
</dbReference>
<dbReference type="InterPro" id="IPR000524">
    <property type="entry name" value="Tscrpt_reg_HTH_GntR"/>
</dbReference>
<accession>A0A921SP40</accession>
<dbReference type="SUPFAM" id="SSF48008">
    <property type="entry name" value="GntR ligand-binding domain-like"/>
    <property type="match status" value="1"/>
</dbReference>
<dbReference type="Pfam" id="PF07729">
    <property type="entry name" value="FCD"/>
    <property type="match status" value="1"/>
</dbReference>
<dbReference type="GO" id="GO:0003700">
    <property type="term" value="F:DNA-binding transcription factor activity"/>
    <property type="evidence" value="ECO:0007669"/>
    <property type="project" value="InterPro"/>
</dbReference>
<dbReference type="Proteomes" id="UP000784435">
    <property type="component" value="Unassembled WGS sequence"/>
</dbReference>
<evidence type="ECO:0000259" key="4">
    <source>
        <dbReference type="PROSITE" id="PS50949"/>
    </source>
</evidence>
<evidence type="ECO:0000256" key="3">
    <source>
        <dbReference type="ARBA" id="ARBA00023163"/>
    </source>
</evidence>
<proteinExistence type="predicted"/>
<evidence type="ECO:0000256" key="2">
    <source>
        <dbReference type="ARBA" id="ARBA00023125"/>
    </source>
</evidence>
<dbReference type="AlphaFoldDB" id="A0A921SP40"/>
<reference evidence="5" key="2">
    <citation type="submission" date="2021-09" db="EMBL/GenBank/DDBJ databases">
        <authorList>
            <person name="Gilroy R."/>
        </authorList>
    </citation>
    <scope>NUCLEOTIDE SEQUENCE</scope>
    <source>
        <strain evidence="5">ChiGjej5B5-7349</strain>
    </source>
</reference>
<sequence length="236" mass="26423">METGSVYDRIREKIVRNDLRPGTKINIDALVRELGVSQTPVREALHHLEGDGLVERVKGRGYSTTALLDAIEFRHMFEVRMLLEPWSARVLSSDRMTNPGDDLVRQVDDFRASGQVSRTHLAMHDELFHKTIQQATGNSFLFAAFESLHAQLHLFRLYGDDIEGSRTLGEHFDVTLDEHRDIARAVAECRPDDAEAAMRLHLENSLQRFAPQMSGGAAPGTTVAGVPTGRIRGRLL</sequence>
<comment type="caution">
    <text evidence="5">The sequence shown here is derived from an EMBL/GenBank/DDBJ whole genome shotgun (WGS) entry which is preliminary data.</text>
</comment>
<dbReference type="SMART" id="SM00345">
    <property type="entry name" value="HTH_GNTR"/>
    <property type="match status" value="1"/>
</dbReference>
<dbReference type="CDD" id="cd07377">
    <property type="entry name" value="WHTH_GntR"/>
    <property type="match status" value="1"/>
</dbReference>
<name>A0A921SP40_9MICO</name>
<dbReference type="InterPro" id="IPR036388">
    <property type="entry name" value="WH-like_DNA-bd_sf"/>
</dbReference>
<dbReference type="InterPro" id="IPR008920">
    <property type="entry name" value="TF_FadR/GntR_C"/>
</dbReference>
<evidence type="ECO:0000313" key="6">
    <source>
        <dbReference type="Proteomes" id="UP000784435"/>
    </source>
</evidence>
<dbReference type="Gene3D" id="1.10.10.10">
    <property type="entry name" value="Winged helix-like DNA-binding domain superfamily/Winged helix DNA-binding domain"/>
    <property type="match status" value="1"/>
</dbReference>
<dbReference type="Pfam" id="PF00392">
    <property type="entry name" value="GntR"/>
    <property type="match status" value="1"/>
</dbReference>
<keyword evidence="2" id="KW-0238">DNA-binding</keyword>
<dbReference type="SUPFAM" id="SSF46785">
    <property type="entry name" value="Winged helix' DNA-binding domain"/>
    <property type="match status" value="1"/>
</dbReference>
<keyword evidence="1" id="KW-0805">Transcription regulation</keyword>
<dbReference type="SMART" id="SM00895">
    <property type="entry name" value="FCD"/>
    <property type="match status" value="1"/>
</dbReference>
<dbReference type="InterPro" id="IPR036390">
    <property type="entry name" value="WH_DNA-bd_sf"/>
</dbReference>